<keyword evidence="3" id="KW-1185">Reference proteome</keyword>
<sequence length="62" mass="6915">MQQHNGDDDMKGDATRDRGAEPSPNAKRQTPNAKRHLACWEPATSPHRRAAGVGFYGNWQLL</sequence>
<reference evidence="2 3" key="1">
    <citation type="submission" date="2019-03" db="EMBL/GenBank/DDBJ databases">
        <title>First draft genome of Liparis tanakae, snailfish: a comprehensive survey of snailfish specific genes.</title>
        <authorList>
            <person name="Kim W."/>
            <person name="Song I."/>
            <person name="Jeong J.-H."/>
            <person name="Kim D."/>
            <person name="Kim S."/>
            <person name="Ryu S."/>
            <person name="Song J.Y."/>
            <person name="Lee S.K."/>
        </authorList>
    </citation>
    <scope>NUCLEOTIDE SEQUENCE [LARGE SCALE GENOMIC DNA]</scope>
    <source>
        <tissue evidence="2">Muscle</tissue>
    </source>
</reference>
<feature type="region of interest" description="Disordered" evidence="1">
    <location>
        <begin position="1"/>
        <end position="37"/>
    </location>
</feature>
<evidence type="ECO:0000313" key="3">
    <source>
        <dbReference type="Proteomes" id="UP000314294"/>
    </source>
</evidence>
<name>A0A4Z2E034_9TELE</name>
<gene>
    <name evidence="2" type="ORF">EYF80_067764</name>
</gene>
<dbReference type="Proteomes" id="UP000314294">
    <property type="component" value="Unassembled WGS sequence"/>
</dbReference>
<dbReference type="AlphaFoldDB" id="A0A4Z2E034"/>
<protein>
    <submittedName>
        <fullName evidence="2">Uncharacterized protein</fullName>
    </submittedName>
</protein>
<evidence type="ECO:0000256" key="1">
    <source>
        <dbReference type="SAM" id="MobiDB-lite"/>
    </source>
</evidence>
<feature type="compositionally biased region" description="Basic and acidic residues" evidence="1">
    <location>
        <begin position="1"/>
        <end position="20"/>
    </location>
</feature>
<organism evidence="2 3">
    <name type="scientific">Liparis tanakae</name>
    <name type="common">Tanaka's snailfish</name>
    <dbReference type="NCBI Taxonomy" id="230148"/>
    <lineage>
        <taxon>Eukaryota</taxon>
        <taxon>Metazoa</taxon>
        <taxon>Chordata</taxon>
        <taxon>Craniata</taxon>
        <taxon>Vertebrata</taxon>
        <taxon>Euteleostomi</taxon>
        <taxon>Actinopterygii</taxon>
        <taxon>Neopterygii</taxon>
        <taxon>Teleostei</taxon>
        <taxon>Neoteleostei</taxon>
        <taxon>Acanthomorphata</taxon>
        <taxon>Eupercaria</taxon>
        <taxon>Perciformes</taxon>
        <taxon>Cottioidei</taxon>
        <taxon>Cottales</taxon>
        <taxon>Liparidae</taxon>
        <taxon>Liparis</taxon>
    </lineage>
</organism>
<evidence type="ECO:0000313" key="2">
    <source>
        <dbReference type="EMBL" id="TNN22123.1"/>
    </source>
</evidence>
<comment type="caution">
    <text evidence="2">The sequence shown here is derived from an EMBL/GenBank/DDBJ whole genome shotgun (WGS) entry which is preliminary data.</text>
</comment>
<proteinExistence type="predicted"/>
<accession>A0A4Z2E034</accession>
<dbReference type="EMBL" id="SRLO01024116">
    <property type="protein sequence ID" value="TNN22123.1"/>
    <property type="molecule type" value="Genomic_DNA"/>
</dbReference>